<comment type="caution">
    <text evidence="2">The sequence shown here is derived from an EMBL/GenBank/DDBJ whole genome shotgun (WGS) entry which is preliminary data.</text>
</comment>
<evidence type="ECO:0000313" key="2">
    <source>
        <dbReference type="EMBL" id="KAJ7085485.1"/>
    </source>
</evidence>
<protein>
    <submittedName>
        <fullName evidence="2">Kinase-like domain-containing protein</fullName>
    </submittedName>
</protein>
<organism evidence="2 3">
    <name type="scientific">Mycena belliarum</name>
    <dbReference type="NCBI Taxonomy" id="1033014"/>
    <lineage>
        <taxon>Eukaryota</taxon>
        <taxon>Fungi</taxon>
        <taxon>Dikarya</taxon>
        <taxon>Basidiomycota</taxon>
        <taxon>Agaricomycotina</taxon>
        <taxon>Agaricomycetes</taxon>
        <taxon>Agaricomycetidae</taxon>
        <taxon>Agaricales</taxon>
        <taxon>Marasmiineae</taxon>
        <taxon>Mycenaceae</taxon>
        <taxon>Mycena</taxon>
    </lineage>
</organism>
<evidence type="ECO:0000259" key="1">
    <source>
        <dbReference type="PROSITE" id="PS50011"/>
    </source>
</evidence>
<dbReference type="PANTHER" id="PTHR44329:SF214">
    <property type="entry name" value="PROTEIN KINASE DOMAIN-CONTAINING PROTEIN"/>
    <property type="match status" value="1"/>
</dbReference>
<evidence type="ECO:0000313" key="3">
    <source>
        <dbReference type="Proteomes" id="UP001222325"/>
    </source>
</evidence>
<reference evidence="2" key="1">
    <citation type="submission" date="2023-03" db="EMBL/GenBank/DDBJ databases">
        <title>Massive genome expansion in bonnet fungi (Mycena s.s.) driven by repeated elements and novel gene families across ecological guilds.</title>
        <authorList>
            <consortium name="Lawrence Berkeley National Laboratory"/>
            <person name="Harder C.B."/>
            <person name="Miyauchi S."/>
            <person name="Viragh M."/>
            <person name="Kuo A."/>
            <person name="Thoen E."/>
            <person name="Andreopoulos B."/>
            <person name="Lu D."/>
            <person name="Skrede I."/>
            <person name="Drula E."/>
            <person name="Henrissat B."/>
            <person name="Morin E."/>
            <person name="Kohler A."/>
            <person name="Barry K."/>
            <person name="LaButti K."/>
            <person name="Morin E."/>
            <person name="Salamov A."/>
            <person name="Lipzen A."/>
            <person name="Mereny Z."/>
            <person name="Hegedus B."/>
            <person name="Baldrian P."/>
            <person name="Stursova M."/>
            <person name="Weitz H."/>
            <person name="Taylor A."/>
            <person name="Grigoriev I.V."/>
            <person name="Nagy L.G."/>
            <person name="Martin F."/>
            <person name="Kauserud H."/>
        </authorList>
    </citation>
    <scope>NUCLEOTIDE SEQUENCE</scope>
    <source>
        <strain evidence="2">CBHHK173m</strain>
    </source>
</reference>
<dbReference type="SUPFAM" id="SSF56112">
    <property type="entry name" value="Protein kinase-like (PK-like)"/>
    <property type="match status" value="1"/>
</dbReference>
<dbReference type="Proteomes" id="UP001222325">
    <property type="component" value="Unassembled WGS sequence"/>
</dbReference>
<dbReference type="Pfam" id="PF07714">
    <property type="entry name" value="PK_Tyr_Ser-Thr"/>
    <property type="match status" value="1"/>
</dbReference>
<feature type="domain" description="Protein kinase" evidence="1">
    <location>
        <begin position="1"/>
        <end position="228"/>
    </location>
</feature>
<dbReference type="AlphaFoldDB" id="A0AAD6U3B0"/>
<dbReference type="Gene3D" id="1.10.510.10">
    <property type="entry name" value="Transferase(Phosphotransferase) domain 1"/>
    <property type="match status" value="1"/>
</dbReference>
<dbReference type="GO" id="GO:0005524">
    <property type="term" value="F:ATP binding"/>
    <property type="evidence" value="ECO:0007669"/>
    <property type="project" value="InterPro"/>
</dbReference>
<dbReference type="InterPro" id="IPR051681">
    <property type="entry name" value="Ser/Thr_Kinases-Pseudokinases"/>
</dbReference>
<dbReference type="InterPro" id="IPR011009">
    <property type="entry name" value="Kinase-like_dom_sf"/>
</dbReference>
<name>A0AAD6U3B0_9AGAR</name>
<keyword evidence="2" id="KW-0418">Kinase</keyword>
<keyword evidence="3" id="KW-1185">Reference proteome</keyword>
<dbReference type="GO" id="GO:0004674">
    <property type="term" value="F:protein serine/threonine kinase activity"/>
    <property type="evidence" value="ECO:0007669"/>
    <property type="project" value="TreeGrafter"/>
</dbReference>
<dbReference type="PANTHER" id="PTHR44329">
    <property type="entry name" value="SERINE/THREONINE-PROTEIN KINASE TNNI3K-RELATED"/>
    <property type="match status" value="1"/>
</dbReference>
<dbReference type="PROSITE" id="PS00109">
    <property type="entry name" value="PROTEIN_KINASE_TYR"/>
    <property type="match status" value="1"/>
</dbReference>
<dbReference type="InterPro" id="IPR000719">
    <property type="entry name" value="Prot_kinase_dom"/>
</dbReference>
<dbReference type="PROSITE" id="PS50011">
    <property type="entry name" value="PROTEIN_KINASE_DOM"/>
    <property type="match status" value="1"/>
</dbReference>
<dbReference type="PIRSF" id="PIRSF000654">
    <property type="entry name" value="Integrin-linked_kinase"/>
    <property type="match status" value="1"/>
</dbReference>
<dbReference type="InterPro" id="IPR008266">
    <property type="entry name" value="Tyr_kinase_AS"/>
</dbReference>
<gene>
    <name evidence="2" type="ORF">B0H15DRAFT_923441</name>
</gene>
<accession>A0AAD6U3B0</accession>
<dbReference type="InterPro" id="IPR001245">
    <property type="entry name" value="Ser-Thr/Tyr_kinase_cat_dom"/>
</dbReference>
<sequence length="228" mass="25518">MLVQKFCREALVWQALRHKYILPLIGIDRNSFSSYCLVSPWMKHGTILKYLREHRPHANPDKLILQIAEGLGYLHSKNIVHGDLRGANILVSDDESIRLADFGLSSICEADSTAGILRRSSDRAGSARWFAPELIIPTEFGCEQFARTTASDVYAFGCVCLELHTGKPPFSDVSEEMVVVLKVRDGERPARPSTMSDGLWAVVTAAWAQKFQYRPGIQTIITILSEEL</sequence>
<proteinExistence type="predicted"/>
<keyword evidence="2" id="KW-0808">Transferase</keyword>
<dbReference type="EMBL" id="JARJCN010000034">
    <property type="protein sequence ID" value="KAJ7085485.1"/>
    <property type="molecule type" value="Genomic_DNA"/>
</dbReference>